<sequence length="312" mass="34406">MHFKAVAKSEIRKSIVAINRSIDVIHDCIIGTVLEKHQDIVLVTGGGSGLGREIVRELKARHIPKVIVFDINIPNENSQIPGVHYFKCDISDKEKIQKLSEKIQSEIGIVTVVINNAGIASGKSLLELSFEEIDKMVKVNMLSSFYMVKTFLPNMLLMKRGYIVSVASVLGYMTPSRLTAYGAAKSGMIAFHESLSYELGPPLGNDTGVKTLLVCPGQLKTPMFKGVNTPSNILAPELEPSYVAQKIVRAIECGRRGEIQMPFYGHFLPLFRALPWPITQFARLLSGMDESMTTFGHNLGRADSKDITNDQA</sequence>
<keyword evidence="2" id="KW-0521">NADP</keyword>
<reference evidence="5" key="1">
    <citation type="journal article" date="2014" name="Genome Announc.">
        <title>Genome sequence of the yeast Cyberlindnera fabianii (Hansenula fabianii).</title>
        <authorList>
            <person name="Freel K.C."/>
            <person name="Sarilar V."/>
            <person name="Neuveglise C."/>
            <person name="Devillers H."/>
            <person name="Friedrich A."/>
            <person name="Schacherer J."/>
        </authorList>
    </citation>
    <scope>NUCLEOTIDE SEQUENCE</scope>
    <source>
        <strain evidence="5">YJS4271</strain>
    </source>
</reference>
<proteinExistence type="inferred from homology"/>
<dbReference type="EMBL" id="MPUK01000008">
    <property type="protein sequence ID" value="ONH66177.1"/>
    <property type="molecule type" value="Genomic_DNA"/>
</dbReference>
<dbReference type="PRINTS" id="PR00080">
    <property type="entry name" value="SDRFAMILY"/>
</dbReference>
<dbReference type="STRING" id="36022.A0A061B3D6"/>
<dbReference type="PRINTS" id="PR00081">
    <property type="entry name" value="GDHRDH"/>
</dbReference>
<keyword evidence="3" id="KW-0560">Oxidoreductase</keyword>
<dbReference type="SUPFAM" id="SSF51735">
    <property type="entry name" value="NAD(P)-binding Rossmann-fold domains"/>
    <property type="match status" value="1"/>
</dbReference>
<dbReference type="InterPro" id="IPR036291">
    <property type="entry name" value="NAD(P)-bd_dom_sf"/>
</dbReference>
<dbReference type="GO" id="GO:0016616">
    <property type="term" value="F:oxidoreductase activity, acting on the CH-OH group of donors, NAD or NADP as acceptor"/>
    <property type="evidence" value="ECO:0007669"/>
    <property type="project" value="TreeGrafter"/>
</dbReference>
<evidence type="ECO:0000313" key="5">
    <source>
        <dbReference type="EMBL" id="CDR44457.1"/>
    </source>
</evidence>
<dbReference type="CDD" id="cd05339">
    <property type="entry name" value="17beta-HSDXI-like_SDR_c"/>
    <property type="match status" value="1"/>
</dbReference>
<dbReference type="OMA" id="NWYAVLP"/>
<reference evidence="7" key="2">
    <citation type="journal article" date="2017" name="Genome Announc.">
        <title>Genome sequences of Cyberlindnera fabianii 65, Pichia kudriavzevii 129, and Saccharomyces cerevisiae 131 isolated from fermented masau fruits in Zimbabwe.</title>
        <authorList>
            <person name="van Rijswijck I.M.H."/>
            <person name="Derks M.F.L."/>
            <person name="Abee T."/>
            <person name="de Ridder D."/>
            <person name="Smid E.J."/>
        </authorList>
    </citation>
    <scope>NUCLEOTIDE SEQUENCE [LARGE SCALE GENOMIC DNA]</scope>
    <source>
        <strain evidence="7">65</strain>
    </source>
</reference>
<name>A0A061B3D6_CYBFA</name>
<dbReference type="AlphaFoldDB" id="A0A061B3D6"/>
<dbReference type="EMBL" id="LK052899">
    <property type="protein sequence ID" value="CDR44457.1"/>
    <property type="molecule type" value="Genomic_DNA"/>
</dbReference>
<accession>A0A061B3D6</accession>
<dbReference type="PANTHER" id="PTHR24322:SF736">
    <property type="entry name" value="RETINOL DEHYDROGENASE 10"/>
    <property type="match status" value="1"/>
</dbReference>
<evidence type="ECO:0000256" key="1">
    <source>
        <dbReference type="ARBA" id="ARBA00006484"/>
    </source>
</evidence>
<evidence type="ECO:0000256" key="3">
    <source>
        <dbReference type="ARBA" id="ARBA00023002"/>
    </source>
</evidence>
<organism evidence="5">
    <name type="scientific">Cyberlindnera fabianii</name>
    <name type="common">Yeast</name>
    <name type="synonym">Hansenula fabianii</name>
    <dbReference type="NCBI Taxonomy" id="36022"/>
    <lineage>
        <taxon>Eukaryota</taxon>
        <taxon>Fungi</taxon>
        <taxon>Dikarya</taxon>
        <taxon>Ascomycota</taxon>
        <taxon>Saccharomycotina</taxon>
        <taxon>Saccharomycetes</taxon>
        <taxon>Phaffomycetales</taxon>
        <taxon>Phaffomycetaceae</taxon>
        <taxon>Cyberlindnera</taxon>
    </lineage>
</organism>
<reference evidence="6" key="3">
    <citation type="submission" date="2017-01" db="EMBL/GenBank/DDBJ databases">
        <authorList>
            <person name="Mah S.A."/>
            <person name="Swanson W.J."/>
            <person name="Moy G.W."/>
            <person name="Vacquier V.D."/>
        </authorList>
    </citation>
    <scope>NUCLEOTIDE SEQUENCE [LARGE SCALE GENOMIC DNA]</scope>
    <source>
        <strain evidence="6">65</strain>
    </source>
</reference>
<evidence type="ECO:0000313" key="7">
    <source>
        <dbReference type="Proteomes" id="UP000189513"/>
    </source>
</evidence>
<evidence type="ECO:0000313" key="6">
    <source>
        <dbReference type="EMBL" id="ONH66177.1"/>
    </source>
</evidence>
<dbReference type="Gene3D" id="3.40.50.720">
    <property type="entry name" value="NAD(P)-binding Rossmann-like Domain"/>
    <property type="match status" value="1"/>
</dbReference>
<dbReference type="InterPro" id="IPR002347">
    <property type="entry name" value="SDR_fam"/>
</dbReference>
<keyword evidence="7" id="KW-1185">Reference proteome</keyword>
<dbReference type="VEuPathDB" id="FungiDB:BON22_3898"/>
<protein>
    <submittedName>
        <fullName evidence="5">CYFA0S14e02894g1_1</fullName>
    </submittedName>
    <submittedName>
        <fullName evidence="6">Retinol dehydrogenase 10-B</fullName>
    </submittedName>
</protein>
<evidence type="ECO:0000256" key="2">
    <source>
        <dbReference type="ARBA" id="ARBA00022857"/>
    </source>
</evidence>
<dbReference type="Pfam" id="PF00106">
    <property type="entry name" value="adh_short"/>
    <property type="match status" value="1"/>
</dbReference>
<dbReference type="InterPro" id="IPR020904">
    <property type="entry name" value="Sc_DH/Rdtase_CS"/>
</dbReference>
<dbReference type="Proteomes" id="UP000189513">
    <property type="component" value="Unassembled WGS sequence"/>
</dbReference>
<dbReference type="PROSITE" id="PS00061">
    <property type="entry name" value="ADH_SHORT"/>
    <property type="match status" value="1"/>
</dbReference>
<dbReference type="PANTHER" id="PTHR24322">
    <property type="entry name" value="PKSB"/>
    <property type="match status" value="1"/>
</dbReference>
<evidence type="ECO:0000256" key="4">
    <source>
        <dbReference type="RuleBase" id="RU000363"/>
    </source>
</evidence>
<dbReference type="OrthoDB" id="10253736at2759"/>
<gene>
    <name evidence="6" type="ORF">BON22_3898</name>
    <name evidence="5" type="ORF">CYFA0S_14e02894g</name>
</gene>
<comment type="similarity">
    <text evidence="1 4">Belongs to the short-chain dehydrogenases/reductases (SDR) family.</text>
</comment>